<feature type="compositionally biased region" description="Basic and acidic residues" evidence="5">
    <location>
        <begin position="311"/>
        <end position="324"/>
    </location>
</feature>
<evidence type="ECO:0000256" key="5">
    <source>
        <dbReference type="SAM" id="MobiDB-lite"/>
    </source>
</evidence>
<keyword evidence="2" id="KW-0805">Transcription regulation</keyword>
<dbReference type="GO" id="GO:0006352">
    <property type="term" value="P:DNA-templated transcription initiation"/>
    <property type="evidence" value="ECO:0007669"/>
    <property type="project" value="InterPro"/>
</dbReference>
<evidence type="ECO:0000256" key="2">
    <source>
        <dbReference type="ARBA" id="ARBA00023015"/>
    </source>
</evidence>
<evidence type="ECO:0000256" key="1">
    <source>
        <dbReference type="ARBA" id="ARBA00010641"/>
    </source>
</evidence>
<name>A0AAU7CKY2_9BACT</name>
<dbReference type="InterPro" id="IPR036388">
    <property type="entry name" value="WH-like_DNA-bd_sf"/>
</dbReference>
<dbReference type="Gene3D" id="1.10.10.10">
    <property type="entry name" value="Winged helix-like DNA-binding domain superfamily/Winged helix DNA-binding domain"/>
    <property type="match status" value="1"/>
</dbReference>
<dbReference type="RefSeq" id="WP_406698916.1">
    <property type="nucleotide sequence ID" value="NZ_CP155447.1"/>
</dbReference>
<dbReference type="AlphaFoldDB" id="A0AAU7CKY2"/>
<protein>
    <submittedName>
        <fullName evidence="8">Sigma-70 family RNA polymerase sigma factor</fullName>
    </submittedName>
</protein>
<sequence length="554" mass="60404">MATGRTGSVLRQLRVLFAAGTTAGLTDSELLERFSANRAKSAEAALAAETAFSILMDRHGAMVWGVCRRVLSDRHEAEDAFQATFLVLVRKAESVRVDESLGRWLYGVAHRVALRARSEARRRESRPDHAPDRSPDDPAGVVELKECCHALGEEVDRLPAKYRCPIELCDLQGLTYNQAAQQLNWTVTTVKGRLVRGRLKLRERLERRGLSPVAVAGFQALSREARLAIPPMLVPSTVRAVTSHAPGLFPAAVTALTEGVLRMMIWEKLKRVAAGALVAAGLTAGAVAQQQQQGSKDRGPEPQPPNARAHSLKEQNENTGVDRRWLKTLPSGVTIEVVGVSSHPSGPGTWWRPDGTPLGQPPCDPSRTRQNWDENLVPRAIVVRMTGIPDEADHRWWIDQANGGSQEEAKRDGKSIPGLSETVTFMPRNLDSGTIRFAVATGPWQHVRKWGKSPGAAGSRNAPSFIFSKPIATQTGTALSVTHNIQDASVRLLAIDVRGEVFRAQDQSVGGVGGFQQLTGEFGVSPDRISEFWIESRPYEKVEIDGIALKPKGS</sequence>
<keyword evidence="3" id="KW-0731">Sigma factor</keyword>
<dbReference type="SUPFAM" id="SSF88946">
    <property type="entry name" value="Sigma2 domain of RNA polymerase sigma factors"/>
    <property type="match status" value="1"/>
</dbReference>
<evidence type="ECO:0000259" key="7">
    <source>
        <dbReference type="Pfam" id="PF08281"/>
    </source>
</evidence>
<feature type="domain" description="RNA polymerase sigma factor 70 region 4 type 2" evidence="7">
    <location>
        <begin position="150"/>
        <end position="201"/>
    </location>
</feature>
<dbReference type="PANTHER" id="PTHR43133:SF51">
    <property type="entry name" value="RNA POLYMERASE SIGMA FACTOR"/>
    <property type="match status" value="1"/>
</dbReference>
<gene>
    <name evidence="8" type="ORF">V5E97_08515</name>
</gene>
<feature type="domain" description="RNA polymerase sigma-70 region 2" evidence="6">
    <location>
        <begin position="55"/>
        <end position="122"/>
    </location>
</feature>
<evidence type="ECO:0000256" key="3">
    <source>
        <dbReference type="ARBA" id="ARBA00023082"/>
    </source>
</evidence>
<dbReference type="PANTHER" id="PTHR43133">
    <property type="entry name" value="RNA POLYMERASE ECF-TYPE SIGMA FACTO"/>
    <property type="match status" value="1"/>
</dbReference>
<comment type="similarity">
    <text evidence="1">Belongs to the sigma-70 factor family. ECF subfamily.</text>
</comment>
<dbReference type="GO" id="GO:0016987">
    <property type="term" value="F:sigma factor activity"/>
    <property type="evidence" value="ECO:0007669"/>
    <property type="project" value="UniProtKB-KW"/>
</dbReference>
<reference evidence="8" key="1">
    <citation type="submission" date="2024-05" db="EMBL/GenBank/DDBJ databases">
        <title>Planctomycetes of the genus Singulisphaera possess chitinolytic capabilities.</title>
        <authorList>
            <person name="Ivanova A."/>
        </authorList>
    </citation>
    <scope>NUCLEOTIDE SEQUENCE</scope>
    <source>
        <strain evidence="8">Ch08T</strain>
    </source>
</reference>
<dbReference type="EMBL" id="CP155447">
    <property type="protein sequence ID" value="XBH06064.1"/>
    <property type="molecule type" value="Genomic_DNA"/>
</dbReference>
<dbReference type="GO" id="GO:0003677">
    <property type="term" value="F:DNA binding"/>
    <property type="evidence" value="ECO:0007669"/>
    <property type="project" value="InterPro"/>
</dbReference>
<dbReference type="Pfam" id="PF04542">
    <property type="entry name" value="Sigma70_r2"/>
    <property type="match status" value="1"/>
</dbReference>
<feature type="region of interest" description="Disordered" evidence="5">
    <location>
        <begin position="288"/>
        <end position="324"/>
    </location>
</feature>
<dbReference type="Pfam" id="PF08281">
    <property type="entry name" value="Sigma70_r4_2"/>
    <property type="match status" value="1"/>
</dbReference>
<evidence type="ECO:0000313" key="8">
    <source>
        <dbReference type="EMBL" id="XBH06064.1"/>
    </source>
</evidence>
<feature type="region of interest" description="Disordered" evidence="5">
    <location>
        <begin position="118"/>
        <end position="138"/>
    </location>
</feature>
<proteinExistence type="inferred from homology"/>
<accession>A0AAU7CKY2</accession>
<dbReference type="InterPro" id="IPR013249">
    <property type="entry name" value="RNA_pol_sigma70_r4_t2"/>
</dbReference>
<dbReference type="InterPro" id="IPR014284">
    <property type="entry name" value="RNA_pol_sigma-70_dom"/>
</dbReference>
<evidence type="ECO:0000256" key="4">
    <source>
        <dbReference type="ARBA" id="ARBA00023163"/>
    </source>
</evidence>
<evidence type="ECO:0000259" key="6">
    <source>
        <dbReference type="Pfam" id="PF04542"/>
    </source>
</evidence>
<dbReference type="SUPFAM" id="SSF88659">
    <property type="entry name" value="Sigma3 and sigma4 domains of RNA polymerase sigma factors"/>
    <property type="match status" value="1"/>
</dbReference>
<feature type="compositionally biased region" description="Basic and acidic residues" evidence="5">
    <location>
        <begin position="118"/>
        <end position="136"/>
    </location>
</feature>
<dbReference type="CDD" id="cd06171">
    <property type="entry name" value="Sigma70_r4"/>
    <property type="match status" value="1"/>
</dbReference>
<organism evidence="8">
    <name type="scientific">Singulisphaera sp. Ch08</name>
    <dbReference type="NCBI Taxonomy" id="3120278"/>
    <lineage>
        <taxon>Bacteria</taxon>
        <taxon>Pseudomonadati</taxon>
        <taxon>Planctomycetota</taxon>
        <taxon>Planctomycetia</taxon>
        <taxon>Isosphaerales</taxon>
        <taxon>Isosphaeraceae</taxon>
        <taxon>Singulisphaera</taxon>
    </lineage>
</organism>
<dbReference type="InterPro" id="IPR013324">
    <property type="entry name" value="RNA_pol_sigma_r3/r4-like"/>
</dbReference>
<keyword evidence="4" id="KW-0804">Transcription</keyword>
<dbReference type="NCBIfam" id="TIGR02937">
    <property type="entry name" value="sigma70-ECF"/>
    <property type="match status" value="1"/>
</dbReference>
<dbReference type="Gene3D" id="1.10.1740.10">
    <property type="match status" value="1"/>
</dbReference>
<dbReference type="InterPro" id="IPR039425">
    <property type="entry name" value="RNA_pol_sigma-70-like"/>
</dbReference>
<dbReference type="InterPro" id="IPR007627">
    <property type="entry name" value="RNA_pol_sigma70_r2"/>
</dbReference>
<dbReference type="InterPro" id="IPR013325">
    <property type="entry name" value="RNA_pol_sigma_r2"/>
</dbReference>